<keyword evidence="3" id="KW-1185">Reference proteome</keyword>
<comment type="caution">
    <text evidence="2">The sequence shown here is derived from an EMBL/GenBank/DDBJ whole genome shotgun (WGS) entry which is preliminary data.</text>
</comment>
<proteinExistence type="predicted"/>
<dbReference type="PANTHER" id="PTHR45527">
    <property type="entry name" value="NONRIBOSOMAL PEPTIDE SYNTHETASE"/>
    <property type="match status" value="1"/>
</dbReference>
<dbReference type="EMBL" id="JAVRFH010000166">
    <property type="protein sequence ID" value="MDT0616512.1"/>
    <property type="molecule type" value="Genomic_DNA"/>
</dbReference>
<feature type="domain" description="Condensation" evidence="1">
    <location>
        <begin position="12"/>
        <end position="194"/>
    </location>
</feature>
<evidence type="ECO:0000259" key="1">
    <source>
        <dbReference type="Pfam" id="PF00668"/>
    </source>
</evidence>
<reference evidence="2" key="1">
    <citation type="submission" date="2024-05" db="EMBL/GenBank/DDBJ databases">
        <title>30 novel species of actinomycetes from the DSMZ collection.</title>
        <authorList>
            <person name="Nouioui I."/>
        </authorList>
    </citation>
    <scope>NUCLEOTIDE SEQUENCE</scope>
    <source>
        <strain evidence="2">DSM 40712</strain>
    </source>
</reference>
<evidence type="ECO:0000313" key="2">
    <source>
        <dbReference type="EMBL" id="MDT0616512.1"/>
    </source>
</evidence>
<organism evidence="2 3">
    <name type="scientific">Streptomyces lancefieldiae</name>
    <dbReference type="NCBI Taxonomy" id="3075520"/>
    <lineage>
        <taxon>Bacteria</taxon>
        <taxon>Bacillati</taxon>
        <taxon>Actinomycetota</taxon>
        <taxon>Actinomycetes</taxon>
        <taxon>Kitasatosporales</taxon>
        <taxon>Streptomycetaceae</taxon>
        <taxon>Streptomyces</taxon>
    </lineage>
</organism>
<name>A0ABU3B246_9ACTN</name>
<evidence type="ECO:0000313" key="3">
    <source>
        <dbReference type="Proteomes" id="UP001180724"/>
    </source>
</evidence>
<dbReference type="Proteomes" id="UP001180724">
    <property type="component" value="Unassembled WGS sequence"/>
</dbReference>
<dbReference type="PANTHER" id="PTHR45527:SF1">
    <property type="entry name" value="FATTY ACID SYNTHASE"/>
    <property type="match status" value="1"/>
</dbReference>
<gene>
    <name evidence="2" type="ORF">RM812_41225</name>
</gene>
<sequence>MSADTLNHALTMWDVGGELDPAVMESAFLHVMDEAEVLRVTFRDEGDGLRLTPRDLGDWRPFLLDFDSEADPEQAAREALADMLREPFDLGRDLLFRLGVVRLGPARSLVVLAYHHLISDGFGMGGLLSRRLAEVYTALARGEKVPELPHPWDAESFATEAAQYRGSRKHTEDRQFWQDYLADAPAPAQVPRVTLPDSTRAVLREPMSDADRWGELTEPIGMVSRTLTVPHAEVVGWTRTAKDMD</sequence>
<dbReference type="Pfam" id="PF00668">
    <property type="entry name" value="Condensation"/>
    <property type="match status" value="1"/>
</dbReference>
<dbReference type="RefSeq" id="WP_311586020.1">
    <property type="nucleotide sequence ID" value="NZ_JAVRFH010000166.1"/>
</dbReference>
<dbReference type="SUPFAM" id="SSF52777">
    <property type="entry name" value="CoA-dependent acyltransferases"/>
    <property type="match status" value="1"/>
</dbReference>
<accession>A0ABU3B246</accession>
<dbReference type="Gene3D" id="3.30.559.10">
    <property type="entry name" value="Chloramphenicol acetyltransferase-like domain"/>
    <property type="match status" value="1"/>
</dbReference>
<dbReference type="InterPro" id="IPR023213">
    <property type="entry name" value="CAT-like_dom_sf"/>
</dbReference>
<protein>
    <submittedName>
        <fullName evidence="2">Condensation domain-containing protein</fullName>
    </submittedName>
</protein>
<dbReference type="InterPro" id="IPR001242">
    <property type="entry name" value="Condensation_dom"/>
</dbReference>
<feature type="non-terminal residue" evidence="2">
    <location>
        <position position="245"/>
    </location>
</feature>